<evidence type="ECO:0000313" key="4">
    <source>
        <dbReference type="Proteomes" id="UP001054889"/>
    </source>
</evidence>
<gene>
    <name evidence="3" type="primary">gb00934</name>
    <name evidence="3" type="ORF">PR202_gb00934</name>
</gene>
<name>A0AAV5DV76_ELECO</name>
<sequence>MDAGDAWGRSSSSSSSTAAAARRLQSRYGTPRQPSMVIISIPVCTRGSTTRTPGGDEAMDPRGGSEAYNCPFCGEDFDFVGLCCHIDDEHAVEANTGVVSFHAAIRDSR</sequence>
<dbReference type="AlphaFoldDB" id="A0AAV5DV76"/>
<proteinExistence type="predicted"/>
<feature type="region of interest" description="Disordered" evidence="1">
    <location>
        <begin position="1"/>
        <end position="33"/>
    </location>
</feature>
<dbReference type="EMBL" id="BQKI01000071">
    <property type="protein sequence ID" value="GJN14149.1"/>
    <property type="molecule type" value="Genomic_DNA"/>
</dbReference>
<dbReference type="PANTHER" id="PTHR31875:SF26">
    <property type="entry name" value="PROTEIN DEHYDRATION-INDUCED 19-RELATED"/>
    <property type="match status" value="1"/>
</dbReference>
<comment type="caution">
    <text evidence="3">The sequence shown here is derived from an EMBL/GenBank/DDBJ whole genome shotgun (WGS) entry which is preliminary data.</text>
</comment>
<dbReference type="Proteomes" id="UP001054889">
    <property type="component" value="Unassembled WGS sequence"/>
</dbReference>
<keyword evidence="4" id="KW-1185">Reference proteome</keyword>
<evidence type="ECO:0000259" key="2">
    <source>
        <dbReference type="Pfam" id="PF05605"/>
    </source>
</evidence>
<accession>A0AAV5DV76</accession>
<dbReference type="Pfam" id="PF05605">
    <property type="entry name" value="zf-Di19"/>
    <property type="match status" value="1"/>
</dbReference>
<feature type="domain" description="Di19 zinc-binding" evidence="2">
    <location>
        <begin position="67"/>
        <end position="98"/>
    </location>
</feature>
<protein>
    <recommendedName>
        <fullName evidence="2">Di19 zinc-binding domain-containing protein</fullName>
    </recommendedName>
</protein>
<feature type="compositionally biased region" description="Low complexity" evidence="1">
    <location>
        <begin position="9"/>
        <end position="27"/>
    </location>
</feature>
<dbReference type="InterPro" id="IPR008598">
    <property type="entry name" value="Di19_Zn-bd"/>
</dbReference>
<dbReference type="InterPro" id="IPR033347">
    <property type="entry name" value="Di19"/>
</dbReference>
<evidence type="ECO:0000313" key="3">
    <source>
        <dbReference type="EMBL" id="GJN14149.1"/>
    </source>
</evidence>
<dbReference type="PANTHER" id="PTHR31875">
    <property type="entry name" value="PROTEIN DEHYDRATION-INDUCED 19"/>
    <property type="match status" value="1"/>
</dbReference>
<evidence type="ECO:0000256" key="1">
    <source>
        <dbReference type="SAM" id="MobiDB-lite"/>
    </source>
</evidence>
<reference evidence="3" key="2">
    <citation type="submission" date="2021-12" db="EMBL/GenBank/DDBJ databases">
        <title>Resequencing data analysis of finger millet.</title>
        <authorList>
            <person name="Hatakeyama M."/>
            <person name="Aluri S."/>
            <person name="Balachadran M.T."/>
            <person name="Sivarajan S.R."/>
            <person name="Poveda L."/>
            <person name="Shimizu-Inatsugi R."/>
            <person name="Schlapbach R."/>
            <person name="Sreeman S.M."/>
            <person name="Shimizu K.K."/>
        </authorList>
    </citation>
    <scope>NUCLEOTIDE SEQUENCE</scope>
</reference>
<organism evidence="3 4">
    <name type="scientific">Eleusine coracana subsp. coracana</name>
    <dbReference type="NCBI Taxonomy" id="191504"/>
    <lineage>
        <taxon>Eukaryota</taxon>
        <taxon>Viridiplantae</taxon>
        <taxon>Streptophyta</taxon>
        <taxon>Embryophyta</taxon>
        <taxon>Tracheophyta</taxon>
        <taxon>Spermatophyta</taxon>
        <taxon>Magnoliopsida</taxon>
        <taxon>Liliopsida</taxon>
        <taxon>Poales</taxon>
        <taxon>Poaceae</taxon>
        <taxon>PACMAD clade</taxon>
        <taxon>Chloridoideae</taxon>
        <taxon>Cynodonteae</taxon>
        <taxon>Eleusininae</taxon>
        <taxon>Eleusine</taxon>
    </lineage>
</organism>
<reference evidence="3" key="1">
    <citation type="journal article" date="2018" name="DNA Res.">
        <title>Multiple hybrid de novo genome assembly of finger millet, an orphan allotetraploid crop.</title>
        <authorList>
            <person name="Hatakeyama M."/>
            <person name="Aluri S."/>
            <person name="Balachadran M.T."/>
            <person name="Sivarajan S.R."/>
            <person name="Patrignani A."/>
            <person name="Gruter S."/>
            <person name="Poveda L."/>
            <person name="Shimizu-Inatsugi R."/>
            <person name="Baeten J."/>
            <person name="Francoijs K.J."/>
            <person name="Nataraja K.N."/>
            <person name="Reddy Y.A.N."/>
            <person name="Phadnis S."/>
            <person name="Ravikumar R.L."/>
            <person name="Schlapbach R."/>
            <person name="Sreeman S.M."/>
            <person name="Shimizu K.K."/>
        </authorList>
    </citation>
    <scope>NUCLEOTIDE SEQUENCE</scope>
</reference>